<dbReference type="GeneID" id="20964540"/>
<dbReference type="OrthoDB" id="2250at10239"/>
<evidence type="ECO:0000313" key="1">
    <source>
        <dbReference type="EMBL" id="CAQ58468.1"/>
    </source>
</evidence>
<sequence length="533" mass="59446">MSVIIPAGVETCAGASNSVCCPNTSWVFATYNLTRKVTIKLVFSQSVNISVVLSKYPFNFGYGGNFCINQDSQIYYYSGQTIEFDVDLSQYYMLVAVDVSSYTLTECLTYVSPNGQPLELIIYVNGVQQTTKQSTVTMKSNYGETTETGYCSGINLQSITPSNQCSNNVVSQLYLEPSGILVAIITCNGAISPTVFQYTVNCRNSFGQFLSAPTPDSKIPSTLWNEIRQDLAYAYNIFKALNQLTKNLNIINDIYSTSFIYLAGNYISSFCETLYNPSFYNLIPISQAYTGELLYASDFNTLVKFLRQVSKIANINLPYKVNVVLPNQVVDYQSFFNIVQNINYLVSFANNNLFKYSNLGYNAENIGPGETILNLVISFLSLNLNIYKNSYIKNFVIMNTNLYLNPSITLHRNVSIKNLYLNGLSNAPNAGTITLQLNNNAYIENALIGNTQLQLNLNGNAVIQNLYLTDVSATINLQPQAIIQNLYCSNSSVTINLYSQYQIFNNQCPNANIFLVSQIFNNQRPNANIFLVS</sequence>
<dbReference type="EMBL" id="FM164764">
    <property type="protein sequence ID" value="CAQ58468.1"/>
    <property type="molecule type" value="Genomic_DNA"/>
</dbReference>
<dbReference type="Proteomes" id="UP000203343">
    <property type="component" value="Segment"/>
</dbReference>
<dbReference type="KEGG" id="vg:20964540"/>
<proteinExistence type="predicted"/>
<evidence type="ECO:0000313" key="2">
    <source>
        <dbReference type="Proteomes" id="UP000203343"/>
    </source>
</evidence>
<organism evidence="1 2">
    <name type="scientific">Stygiolobus rod-shaped virus</name>
    <dbReference type="NCBI Taxonomy" id="537009"/>
    <lineage>
        <taxon>Viruses</taxon>
        <taxon>Adnaviria</taxon>
        <taxon>Zilligvirae</taxon>
        <taxon>Taleaviricota</taxon>
        <taxon>Tokiviricetes</taxon>
        <taxon>Ligamenvirales</taxon>
        <taxon>Rudiviridae</taxon>
        <taxon>Azorudivirus</taxon>
        <taxon>Azorudivirus furnasense</taxon>
        <taxon>Azorudivirus SRV</taxon>
    </lineage>
</organism>
<protein>
    <submittedName>
        <fullName evidence="1">Uncharacterized protein</fullName>
    </submittedName>
</protein>
<name>B6EFD3_9VIRU</name>
<keyword evidence="2" id="KW-1185">Reference proteome</keyword>
<reference evidence="1 2" key="1">
    <citation type="journal article" date="2008" name="J. Bacteriol.">
        <title>SRV, a new viral isolate from Stygiolobus and general properties of the crenarchaeal rudiviruses and their virus-host interactions.</title>
        <authorList>
            <person name="Vestergaard G."/>
            <person name="Shah S.A."/>
            <person name="Bize A."/>
            <person name="Reitberger W."/>
            <person name="Reuter M."/>
            <person name="Phan H."/>
            <person name="Briegel A."/>
            <person name="Rachel R."/>
            <person name="Garrett R.A."/>
            <person name="Prangishvili D."/>
        </authorList>
    </citation>
    <scope>NUCLEOTIDE SEQUENCE [LARGE SCALE GENOMIC DNA]</scope>
</reference>
<accession>B6EFD3</accession>
<dbReference type="RefSeq" id="YP_009094252.1">
    <property type="nucleotide sequence ID" value="NC_025375.1"/>
</dbReference>